<feature type="chain" id="PRO_5045669423" evidence="3">
    <location>
        <begin position="23"/>
        <end position="552"/>
    </location>
</feature>
<dbReference type="GeneID" id="103319616"/>
<dbReference type="RefSeq" id="XP_008219429.1">
    <property type="nucleotide sequence ID" value="XM_008221207.2"/>
</dbReference>
<feature type="domain" description="Plastocyanin-like" evidence="6">
    <location>
        <begin position="32"/>
        <end position="146"/>
    </location>
</feature>
<feature type="signal peptide" evidence="3">
    <location>
        <begin position="1"/>
        <end position="22"/>
    </location>
</feature>
<dbReference type="InterPro" id="IPR011707">
    <property type="entry name" value="Cu-oxidase-like_N"/>
</dbReference>
<keyword evidence="7" id="KW-1185">Reference proteome</keyword>
<dbReference type="InterPro" id="IPR008972">
    <property type="entry name" value="Cupredoxin"/>
</dbReference>
<evidence type="ECO:0000256" key="2">
    <source>
        <dbReference type="ARBA" id="ARBA00023180"/>
    </source>
</evidence>
<feature type="domain" description="Plastocyanin-like" evidence="5">
    <location>
        <begin position="381"/>
        <end position="518"/>
    </location>
</feature>
<name>A0ABM0N4I4_PRUMU</name>
<dbReference type="Pfam" id="PF07732">
    <property type="entry name" value="Cu-oxidase_3"/>
    <property type="match status" value="1"/>
</dbReference>
<dbReference type="PANTHER" id="PTHR11709:SF27">
    <property type="entry name" value="OS01G0816700 PROTEIN"/>
    <property type="match status" value="1"/>
</dbReference>
<keyword evidence="3" id="KW-0732">Signal</keyword>
<dbReference type="InterPro" id="IPR011706">
    <property type="entry name" value="Cu-oxidase_C"/>
</dbReference>
<keyword evidence="2" id="KW-0325">Glycoprotein</keyword>
<feature type="domain" description="Plastocyanin-like" evidence="4">
    <location>
        <begin position="159"/>
        <end position="300"/>
    </location>
</feature>
<dbReference type="InterPro" id="IPR034271">
    <property type="entry name" value="CuRO_2_AO-like"/>
</dbReference>
<evidence type="ECO:0000259" key="4">
    <source>
        <dbReference type="Pfam" id="PF00394"/>
    </source>
</evidence>
<organism evidence="7 8">
    <name type="scientific">Prunus mume</name>
    <name type="common">Japanese apricot</name>
    <name type="synonym">Armeniaca mume</name>
    <dbReference type="NCBI Taxonomy" id="102107"/>
    <lineage>
        <taxon>Eukaryota</taxon>
        <taxon>Viridiplantae</taxon>
        <taxon>Streptophyta</taxon>
        <taxon>Embryophyta</taxon>
        <taxon>Tracheophyta</taxon>
        <taxon>Spermatophyta</taxon>
        <taxon>Magnoliopsida</taxon>
        <taxon>eudicotyledons</taxon>
        <taxon>Gunneridae</taxon>
        <taxon>Pentapetalae</taxon>
        <taxon>rosids</taxon>
        <taxon>fabids</taxon>
        <taxon>Rosales</taxon>
        <taxon>Rosaceae</taxon>
        <taxon>Amygdaloideae</taxon>
        <taxon>Amygdaleae</taxon>
        <taxon>Prunus</taxon>
    </lineage>
</organism>
<dbReference type="SUPFAM" id="SSF49503">
    <property type="entry name" value="Cupredoxins"/>
    <property type="match status" value="3"/>
</dbReference>
<evidence type="ECO:0000313" key="8">
    <source>
        <dbReference type="RefSeq" id="XP_008219429.1"/>
    </source>
</evidence>
<dbReference type="InterPro" id="IPR045087">
    <property type="entry name" value="Cu-oxidase_fam"/>
</dbReference>
<gene>
    <name evidence="8" type="primary">LOC103319616</name>
</gene>
<evidence type="ECO:0000259" key="5">
    <source>
        <dbReference type="Pfam" id="PF07731"/>
    </source>
</evidence>
<dbReference type="Proteomes" id="UP000694861">
    <property type="component" value="Linkage group LG1"/>
</dbReference>
<evidence type="ECO:0000256" key="1">
    <source>
        <dbReference type="ARBA" id="ARBA00010609"/>
    </source>
</evidence>
<dbReference type="Pfam" id="PF00394">
    <property type="entry name" value="Cu-oxidase"/>
    <property type="match status" value="1"/>
</dbReference>
<evidence type="ECO:0000313" key="7">
    <source>
        <dbReference type="Proteomes" id="UP000694861"/>
    </source>
</evidence>
<dbReference type="CDD" id="cd13846">
    <property type="entry name" value="CuRO_1_AAO_like_1"/>
    <property type="match status" value="1"/>
</dbReference>
<reference evidence="8" key="2">
    <citation type="submission" date="2025-08" db="UniProtKB">
        <authorList>
            <consortium name="RefSeq"/>
        </authorList>
    </citation>
    <scope>IDENTIFICATION</scope>
</reference>
<accession>A0ABM0N4I4</accession>
<dbReference type="Pfam" id="PF07731">
    <property type="entry name" value="Cu-oxidase_2"/>
    <property type="match status" value="1"/>
</dbReference>
<proteinExistence type="inferred from homology"/>
<dbReference type="InterPro" id="IPR001117">
    <property type="entry name" value="Cu-oxidase_2nd"/>
</dbReference>
<dbReference type="PANTHER" id="PTHR11709">
    <property type="entry name" value="MULTI-COPPER OXIDASE"/>
    <property type="match status" value="1"/>
</dbReference>
<evidence type="ECO:0000256" key="3">
    <source>
        <dbReference type="SAM" id="SignalP"/>
    </source>
</evidence>
<sequence length="552" mass="61997">MSGMMLMLLLCLSVGTISVVHCGNPYLFFTWNVTYGTLSPLGVPQQVILINGQFPGPNINSTTNNNIVLNVFNNLDEPFLVTWHGLQQRKNSWQDGTLGTMCPIPPGTNYTYQFQVKDQIGTYMYYPTTAMHKAAGAFGGLRVNSRLLIPVPYADPEDEYTVLIGDWFTKSHTQLKKLLDGGRSMARPDGVLINGKSSKGDGKDEPLFVMKPGKTYKYRICNVGLKNTLNFRIQGHSMKLVELEGSHTVQNTYDSMDVHLGQCFSVLVTADKDPKDYYMVASTRFTNSVLTGKGIIRYENGKGPASPELPKAPVGWAWSLNQFRSFRWNLTASAARPNPQGSYHYGKINITRTIKLVNSASKVDGKLRYAINGISHVDPETPLKLADYYKVYDKVFKFDTMKDTPPATAADKITMEPNVVNITIRDFVEIIFENPENSLQTWHLDGYSFFSVASEPGTWTPEKRSNYNLLDAVSRYTVQVFPKSWAAIMLTFDSAGMWNVRSEQPERRYLGQQFYVGVENIARSLRNEYNMPDNALVCGIVKDMPKPAPFSM</sequence>
<dbReference type="Gene3D" id="2.60.40.420">
    <property type="entry name" value="Cupredoxins - blue copper proteins"/>
    <property type="match status" value="3"/>
</dbReference>
<evidence type="ECO:0000259" key="6">
    <source>
        <dbReference type="Pfam" id="PF07732"/>
    </source>
</evidence>
<reference evidence="7" key="1">
    <citation type="journal article" date="2012" name="Nat. Commun.">
        <title>The genome of Prunus mume.</title>
        <authorList>
            <person name="Zhang Q."/>
            <person name="Chen W."/>
            <person name="Sun L."/>
            <person name="Zhao F."/>
            <person name="Huang B."/>
            <person name="Yang W."/>
            <person name="Tao Y."/>
            <person name="Wang J."/>
            <person name="Yuan Z."/>
            <person name="Fan G."/>
            <person name="Xing Z."/>
            <person name="Han C."/>
            <person name="Pan H."/>
            <person name="Zhong X."/>
            <person name="Shi W."/>
            <person name="Liang X."/>
            <person name="Du D."/>
            <person name="Sun F."/>
            <person name="Xu Z."/>
            <person name="Hao R."/>
            <person name="Lv T."/>
            <person name="Lv Y."/>
            <person name="Zheng Z."/>
            <person name="Sun M."/>
            <person name="Luo L."/>
            <person name="Cai M."/>
            <person name="Gao Y."/>
            <person name="Wang J."/>
            <person name="Yin Y."/>
            <person name="Xu X."/>
            <person name="Cheng T."/>
            <person name="Wang J."/>
        </authorList>
    </citation>
    <scope>NUCLEOTIDE SEQUENCE [LARGE SCALE GENOMIC DNA]</scope>
</reference>
<comment type="similarity">
    <text evidence="1">Belongs to the multicopper oxidase family.</text>
</comment>
<dbReference type="CDD" id="cd13872">
    <property type="entry name" value="CuRO_2_AAO_like_1"/>
    <property type="match status" value="1"/>
</dbReference>
<protein>
    <submittedName>
        <fullName evidence="8">L-ascorbate oxidase homolog</fullName>
    </submittedName>
</protein>
<dbReference type="InterPro" id="IPR034273">
    <property type="entry name" value="CuRO_1_AAO-like"/>
</dbReference>